<dbReference type="EMBL" id="CM002798">
    <property type="protein sequence ID" value="KZN94123.1"/>
    <property type="molecule type" value="Genomic_DNA"/>
</dbReference>
<organism evidence="1">
    <name type="scientific">Penicillium chrysogenum</name>
    <name type="common">Penicillium notatum</name>
    <dbReference type="NCBI Taxonomy" id="5076"/>
    <lineage>
        <taxon>Eukaryota</taxon>
        <taxon>Fungi</taxon>
        <taxon>Dikarya</taxon>
        <taxon>Ascomycota</taxon>
        <taxon>Pezizomycotina</taxon>
        <taxon>Eurotiomycetes</taxon>
        <taxon>Eurotiomycetidae</taxon>
        <taxon>Eurotiales</taxon>
        <taxon>Aspergillaceae</taxon>
        <taxon>Penicillium</taxon>
        <taxon>Penicillium chrysogenum species complex</taxon>
    </lineage>
</organism>
<evidence type="ECO:0000313" key="1">
    <source>
        <dbReference type="EMBL" id="KZN94123.1"/>
    </source>
</evidence>
<accession>A0A167YHB3</accession>
<dbReference type="AlphaFoldDB" id="A0A167YHB3"/>
<gene>
    <name evidence="1" type="ORF">EN45_043110</name>
</gene>
<sequence length="155" mass="17244">MRANQLLPWVRYRTSWRRGKCQSKSFVTSLAGVQSTHTRTRPSFLDTRARLFNPNVVARDAKALGKLVKLGEDHRDIEAPSELVEFMSQEGHGVVIGDSEGVARFGNEGIVMYEVFRVVRIRGDYPVKGRSRVSFGQPGTLAVPRSSVVVVVDEG</sequence>
<protein>
    <submittedName>
        <fullName evidence="1">Uncharacterized protein</fullName>
    </submittedName>
</protein>
<dbReference type="Proteomes" id="UP000076449">
    <property type="component" value="Chromosome I"/>
</dbReference>
<reference evidence="1" key="1">
    <citation type="journal article" date="2014" name="Genome Announc.">
        <title>Complete sequencing and chromosome-scale genome assembly of the industrial progenitor strain P2niaD18 from the penicillin producer Penicillium chrysogenum.</title>
        <authorList>
            <person name="Specht T."/>
            <person name="Dahlmann T.A."/>
            <person name="Zadra I."/>
            <person name="Kurnsteiner H."/>
            <person name="Kuck U."/>
        </authorList>
    </citation>
    <scope>NUCLEOTIDE SEQUENCE [LARGE SCALE GENOMIC DNA]</scope>
    <source>
        <strain evidence="1">P2niaD18</strain>
    </source>
</reference>
<name>A0A167YHB3_PENCH</name>
<proteinExistence type="predicted"/>